<gene>
    <name evidence="2" type="ORF">BVC80_8349g8</name>
</gene>
<proteinExistence type="predicted"/>
<keyword evidence="2" id="KW-0808">Transferase</keyword>
<dbReference type="InParanoid" id="A0A200QAZ3"/>
<dbReference type="InterPro" id="IPR026960">
    <property type="entry name" value="RVT-Znf"/>
</dbReference>
<reference evidence="2 3" key="1">
    <citation type="journal article" date="2017" name="Mol. Plant">
        <title>The Genome of Medicinal Plant Macleaya cordata Provides New Insights into Benzylisoquinoline Alkaloids Metabolism.</title>
        <authorList>
            <person name="Liu X."/>
            <person name="Liu Y."/>
            <person name="Huang P."/>
            <person name="Ma Y."/>
            <person name="Qing Z."/>
            <person name="Tang Q."/>
            <person name="Cao H."/>
            <person name="Cheng P."/>
            <person name="Zheng Y."/>
            <person name="Yuan Z."/>
            <person name="Zhou Y."/>
            <person name="Liu J."/>
            <person name="Tang Z."/>
            <person name="Zhuo Y."/>
            <person name="Zhang Y."/>
            <person name="Yu L."/>
            <person name="Huang J."/>
            <person name="Yang P."/>
            <person name="Peng Q."/>
            <person name="Zhang J."/>
            <person name="Jiang W."/>
            <person name="Zhang Z."/>
            <person name="Lin K."/>
            <person name="Ro D.K."/>
            <person name="Chen X."/>
            <person name="Xiong X."/>
            <person name="Shang Y."/>
            <person name="Huang S."/>
            <person name="Zeng J."/>
        </authorList>
    </citation>
    <scope>NUCLEOTIDE SEQUENCE [LARGE SCALE GENOMIC DNA]</scope>
    <source>
        <strain evidence="3">cv. BLH2017</strain>
        <tissue evidence="2">Root</tissue>
    </source>
</reference>
<dbReference type="OMA" id="WTWETEL"/>
<organism evidence="2 3">
    <name type="scientific">Macleaya cordata</name>
    <name type="common">Five-seeded plume-poppy</name>
    <name type="synonym">Bocconia cordata</name>
    <dbReference type="NCBI Taxonomy" id="56857"/>
    <lineage>
        <taxon>Eukaryota</taxon>
        <taxon>Viridiplantae</taxon>
        <taxon>Streptophyta</taxon>
        <taxon>Embryophyta</taxon>
        <taxon>Tracheophyta</taxon>
        <taxon>Spermatophyta</taxon>
        <taxon>Magnoliopsida</taxon>
        <taxon>Ranunculales</taxon>
        <taxon>Papaveraceae</taxon>
        <taxon>Papaveroideae</taxon>
        <taxon>Macleaya</taxon>
    </lineage>
</organism>
<dbReference type="OrthoDB" id="696485at2759"/>
<evidence type="ECO:0000313" key="3">
    <source>
        <dbReference type="Proteomes" id="UP000195402"/>
    </source>
</evidence>
<accession>A0A200QAZ3</accession>
<keyword evidence="3" id="KW-1185">Reference proteome</keyword>
<comment type="caution">
    <text evidence="2">The sequence shown here is derived from an EMBL/GenBank/DDBJ whole genome shotgun (WGS) entry which is preliminary data.</text>
</comment>
<sequence length="127" mass="14542">MPLGDGDDEISCKFAVGNNFSAKECYMGLLTEDTEVWDEKLVWRKEIPSKVSFFIWSAARNAIPTIDNLRRRGIVFINKCYVCNMSEESARHLLLHCPTTMAVWNYFIKAANMQWVQGNNILGVVFT</sequence>
<protein>
    <submittedName>
        <fullName evidence="2">Reverse transcriptase zinc-binding domain</fullName>
    </submittedName>
</protein>
<dbReference type="Pfam" id="PF13966">
    <property type="entry name" value="zf-RVT"/>
    <property type="match status" value="1"/>
</dbReference>
<dbReference type="EMBL" id="MVGT01002454">
    <property type="protein sequence ID" value="OVA07625.1"/>
    <property type="molecule type" value="Genomic_DNA"/>
</dbReference>
<dbReference type="Proteomes" id="UP000195402">
    <property type="component" value="Unassembled WGS sequence"/>
</dbReference>
<evidence type="ECO:0000259" key="1">
    <source>
        <dbReference type="Pfam" id="PF13966"/>
    </source>
</evidence>
<name>A0A200QAZ3_MACCD</name>
<keyword evidence="2" id="KW-0548">Nucleotidyltransferase</keyword>
<feature type="domain" description="Reverse transcriptase zinc-binding" evidence="1">
    <location>
        <begin position="20"/>
        <end position="104"/>
    </location>
</feature>
<dbReference type="AlphaFoldDB" id="A0A200QAZ3"/>
<evidence type="ECO:0000313" key="2">
    <source>
        <dbReference type="EMBL" id="OVA07625.1"/>
    </source>
</evidence>
<dbReference type="GO" id="GO:0003964">
    <property type="term" value="F:RNA-directed DNA polymerase activity"/>
    <property type="evidence" value="ECO:0007669"/>
    <property type="project" value="UniProtKB-KW"/>
</dbReference>
<keyword evidence="2" id="KW-0695">RNA-directed DNA polymerase</keyword>